<dbReference type="PANTHER" id="PTHR43252:SF7">
    <property type="entry name" value="TRANSCRIPTIONAL REGULATOR YQJI"/>
    <property type="match status" value="1"/>
</dbReference>
<dbReference type="Proteomes" id="UP000059419">
    <property type="component" value="Chromosome 1"/>
</dbReference>
<dbReference type="InterPro" id="IPR036388">
    <property type="entry name" value="WH-like_DNA-bd_sf"/>
</dbReference>
<keyword evidence="3" id="KW-1185">Reference proteome</keyword>
<dbReference type="InterPro" id="IPR005149">
    <property type="entry name" value="Tscrpt_reg_PadR_N"/>
</dbReference>
<dbReference type="InterPro" id="IPR036390">
    <property type="entry name" value="WH_DNA-bd_sf"/>
</dbReference>
<dbReference type="KEGG" id="ege:EM595_2951"/>
<feature type="domain" description="Transcription regulator PadR N-terminal" evidence="1">
    <location>
        <begin position="30"/>
        <end position="100"/>
    </location>
</feature>
<dbReference type="STRING" id="1619313.EM595_2951"/>
<dbReference type="RefSeq" id="WP_067433595.1">
    <property type="nucleotide sequence ID" value="NZ_CP073262.1"/>
</dbReference>
<accession>A0A0U5L404</accession>
<evidence type="ECO:0000313" key="2">
    <source>
        <dbReference type="EMBL" id="CUU25182.1"/>
    </source>
</evidence>
<dbReference type="EMBL" id="LN907827">
    <property type="protein sequence ID" value="CUU25182.1"/>
    <property type="molecule type" value="Genomic_DNA"/>
</dbReference>
<dbReference type="PATRIC" id="fig|1619313.3.peg.3062"/>
<dbReference type="Pfam" id="PF03551">
    <property type="entry name" value="PadR"/>
    <property type="match status" value="1"/>
</dbReference>
<evidence type="ECO:0000313" key="3">
    <source>
        <dbReference type="Proteomes" id="UP000059419"/>
    </source>
</evidence>
<organism evidence="2 3">
    <name type="scientific">Duffyella gerundensis</name>
    <dbReference type="NCBI Taxonomy" id="1619313"/>
    <lineage>
        <taxon>Bacteria</taxon>
        <taxon>Pseudomonadati</taxon>
        <taxon>Pseudomonadota</taxon>
        <taxon>Gammaproteobacteria</taxon>
        <taxon>Enterobacterales</taxon>
        <taxon>Erwiniaceae</taxon>
        <taxon>Duffyella</taxon>
    </lineage>
</organism>
<evidence type="ECO:0000259" key="1">
    <source>
        <dbReference type="Pfam" id="PF03551"/>
    </source>
</evidence>
<reference evidence="3" key="1">
    <citation type="submission" date="2015-11" db="EMBL/GenBank/DDBJ databases">
        <authorList>
            <person name="Blom J."/>
        </authorList>
    </citation>
    <scope>NUCLEOTIDE SEQUENCE [LARGE SCALE GENOMIC DNA]</scope>
</reference>
<sequence length="169" mass="18265">MREEKSAQSRAGRQKRRERLLDAADARLLMLHILAQRSAHGYELIKAIEEMAGGEYAPSPSLIYPNLTLLEEMGQIAPAPDGGDKKAWQLTTAGHDALAEQQEKLTAVTARLETLAVLVANRDIPAISEAIHLMKGTLHQRLAQADLSPATLAKIVSALEKAAKDIAAS</sequence>
<dbReference type="SUPFAM" id="SSF46785">
    <property type="entry name" value="Winged helix' DNA-binding domain"/>
    <property type="match status" value="1"/>
</dbReference>
<dbReference type="OrthoDB" id="9814826at2"/>
<dbReference type="PANTHER" id="PTHR43252">
    <property type="entry name" value="TRANSCRIPTIONAL REGULATOR YQJI"/>
    <property type="match status" value="1"/>
</dbReference>
<dbReference type="AlphaFoldDB" id="A0A0U5L404"/>
<proteinExistence type="predicted"/>
<name>A0A0U5L404_9GAMM</name>
<gene>
    <name evidence="2" type="ORF">EM595_2951</name>
</gene>
<dbReference type="Gene3D" id="1.10.10.10">
    <property type="entry name" value="Winged helix-like DNA-binding domain superfamily/Winged helix DNA-binding domain"/>
    <property type="match status" value="1"/>
</dbReference>
<protein>
    <recommendedName>
        <fullName evidence="1">Transcription regulator PadR N-terminal domain-containing protein</fullName>
    </recommendedName>
</protein>
<dbReference type="GeneID" id="84612074"/>